<dbReference type="PANTHER" id="PTHR38687">
    <property type="entry name" value="CELL DIVISION PROTEIN DEDD-RELATED"/>
    <property type="match status" value="1"/>
</dbReference>
<dbReference type="AlphaFoldDB" id="A0A3P3VL71"/>
<dbReference type="PROSITE" id="PS51724">
    <property type="entry name" value="SPOR"/>
    <property type="match status" value="1"/>
</dbReference>
<keyword evidence="2" id="KW-1133">Transmembrane helix</keyword>
<feature type="transmembrane region" description="Helical" evidence="2">
    <location>
        <begin position="28"/>
        <end position="46"/>
    </location>
</feature>
<dbReference type="InterPro" id="IPR036680">
    <property type="entry name" value="SPOR-like_sf"/>
</dbReference>
<dbReference type="InterPro" id="IPR052521">
    <property type="entry name" value="Cell_div_SPOR-domain"/>
</dbReference>
<feature type="domain" description="SPOR" evidence="3">
    <location>
        <begin position="108"/>
        <end position="188"/>
    </location>
</feature>
<dbReference type="PANTHER" id="PTHR38687:SF1">
    <property type="entry name" value="CELL DIVISION PROTEIN DEDD"/>
    <property type="match status" value="1"/>
</dbReference>
<dbReference type="RefSeq" id="WP_125017547.1">
    <property type="nucleotide sequence ID" value="NZ_QWEZ01000002.1"/>
</dbReference>
<keyword evidence="2" id="KW-0812">Transmembrane</keyword>
<proteinExistence type="predicted"/>
<protein>
    <submittedName>
        <fullName evidence="4">SPOR domain-containing protein</fullName>
    </submittedName>
</protein>
<dbReference type="GO" id="GO:0030428">
    <property type="term" value="C:cell septum"/>
    <property type="evidence" value="ECO:0007669"/>
    <property type="project" value="TreeGrafter"/>
</dbReference>
<organism evidence="4 5">
    <name type="scientific">Aestuariirhabdus litorea</name>
    <dbReference type="NCBI Taxonomy" id="2528527"/>
    <lineage>
        <taxon>Bacteria</taxon>
        <taxon>Pseudomonadati</taxon>
        <taxon>Pseudomonadota</taxon>
        <taxon>Gammaproteobacteria</taxon>
        <taxon>Oceanospirillales</taxon>
        <taxon>Aestuariirhabdaceae</taxon>
        <taxon>Aestuariirhabdus</taxon>
    </lineage>
</organism>
<evidence type="ECO:0000256" key="2">
    <source>
        <dbReference type="SAM" id="Phobius"/>
    </source>
</evidence>
<dbReference type="SUPFAM" id="SSF110997">
    <property type="entry name" value="Sporulation related repeat"/>
    <property type="match status" value="1"/>
</dbReference>
<evidence type="ECO:0000256" key="1">
    <source>
        <dbReference type="SAM" id="MobiDB-lite"/>
    </source>
</evidence>
<keyword evidence="5" id="KW-1185">Reference proteome</keyword>
<reference evidence="4 5" key="2">
    <citation type="submission" date="2018-12" db="EMBL/GenBank/DDBJ databases">
        <title>Simiduia agarivorans gen. nov., sp. nov., a marine, agarolytic bacterium isolated from shallow coastal water from Keelung, Taiwan.</title>
        <authorList>
            <person name="Shieh W.Y."/>
        </authorList>
    </citation>
    <scope>NUCLEOTIDE SEQUENCE [LARGE SCALE GENOMIC DNA]</scope>
    <source>
        <strain evidence="4 5">GTF-13</strain>
    </source>
</reference>
<evidence type="ECO:0000259" key="3">
    <source>
        <dbReference type="PROSITE" id="PS51724"/>
    </source>
</evidence>
<comment type="caution">
    <text evidence="4">The sequence shown here is derived from an EMBL/GenBank/DDBJ whole genome shotgun (WGS) entry which is preliminary data.</text>
</comment>
<dbReference type="GO" id="GO:0042834">
    <property type="term" value="F:peptidoglycan binding"/>
    <property type="evidence" value="ECO:0007669"/>
    <property type="project" value="InterPro"/>
</dbReference>
<sequence length="188" mass="20722">MSRHSKTQGGASRKPAPQKTGPRSNVPGWVWMFTGIVTGLFIAFLMKLAPNAVDVRELTEATDASTHTEDRPRAVFDFYTLLPESEVMVPETSPTPPPASRPATATNPAKPGIYLLQAGSFRSLGDADRLRAQLTLEGLDVKTQKVTIRGNETWYRVQVGPFQDTERLNQARKTLIALNINPLPLQLK</sequence>
<dbReference type="EMBL" id="QWEZ01000002">
    <property type="protein sequence ID" value="RRJ83144.1"/>
    <property type="molecule type" value="Genomic_DNA"/>
</dbReference>
<dbReference type="Gene3D" id="3.30.70.1070">
    <property type="entry name" value="Sporulation related repeat"/>
    <property type="match status" value="1"/>
</dbReference>
<dbReference type="InterPro" id="IPR007730">
    <property type="entry name" value="SPOR-like_dom"/>
</dbReference>
<dbReference type="Proteomes" id="UP000280792">
    <property type="component" value="Unassembled WGS sequence"/>
</dbReference>
<evidence type="ECO:0000313" key="4">
    <source>
        <dbReference type="EMBL" id="RRJ83144.1"/>
    </source>
</evidence>
<name>A0A3P3VL71_9GAMM</name>
<dbReference type="Pfam" id="PF05036">
    <property type="entry name" value="SPOR"/>
    <property type="match status" value="1"/>
</dbReference>
<dbReference type="GO" id="GO:0032506">
    <property type="term" value="P:cytokinetic process"/>
    <property type="evidence" value="ECO:0007669"/>
    <property type="project" value="TreeGrafter"/>
</dbReference>
<accession>A0A3P3VL71</accession>
<feature type="region of interest" description="Disordered" evidence="1">
    <location>
        <begin position="1"/>
        <end position="24"/>
    </location>
</feature>
<gene>
    <name evidence="4" type="ORF">D0544_15010</name>
</gene>
<evidence type="ECO:0000313" key="5">
    <source>
        <dbReference type="Proteomes" id="UP000280792"/>
    </source>
</evidence>
<dbReference type="GO" id="GO:0032153">
    <property type="term" value="C:cell division site"/>
    <property type="evidence" value="ECO:0007669"/>
    <property type="project" value="TreeGrafter"/>
</dbReference>
<feature type="region of interest" description="Disordered" evidence="1">
    <location>
        <begin position="88"/>
        <end position="108"/>
    </location>
</feature>
<reference evidence="4 5" key="1">
    <citation type="submission" date="2018-08" db="EMBL/GenBank/DDBJ databases">
        <authorList>
            <person name="Khan S.A."/>
        </authorList>
    </citation>
    <scope>NUCLEOTIDE SEQUENCE [LARGE SCALE GENOMIC DNA]</scope>
    <source>
        <strain evidence="4 5">GTF-13</strain>
    </source>
</reference>
<keyword evidence="2" id="KW-0472">Membrane</keyword>